<comment type="caution">
    <text evidence="1">The sequence shown here is derived from an EMBL/GenBank/DDBJ whole genome shotgun (WGS) entry which is preliminary data.</text>
</comment>
<name>A0A8T2VGB5_CERRI</name>
<sequence length="46" mass="5244">MECLALHVNNMYAWWLLRQQWKKIDRGGSEGAFSAQTASVVETETS</sequence>
<dbReference type="EMBL" id="CM035407">
    <property type="protein sequence ID" value="KAH7443509.1"/>
    <property type="molecule type" value="Genomic_DNA"/>
</dbReference>
<evidence type="ECO:0000313" key="1">
    <source>
        <dbReference type="EMBL" id="KAH7443509.1"/>
    </source>
</evidence>
<accession>A0A8T2VGB5</accession>
<keyword evidence="2" id="KW-1185">Reference proteome</keyword>
<reference evidence="1" key="1">
    <citation type="submission" date="2021-08" db="EMBL/GenBank/DDBJ databases">
        <title>WGS assembly of Ceratopteris richardii.</title>
        <authorList>
            <person name="Marchant D.B."/>
            <person name="Chen G."/>
            <person name="Jenkins J."/>
            <person name="Shu S."/>
            <person name="Leebens-Mack J."/>
            <person name="Grimwood J."/>
            <person name="Schmutz J."/>
            <person name="Soltis P."/>
            <person name="Soltis D."/>
            <person name="Chen Z.-H."/>
        </authorList>
    </citation>
    <scope>NUCLEOTIDE SEQUENCE</scope>
    <source>
        <strain evidence="1">Whitten #5841</strain>
        <tissue evidence="1">Leaf</tissue>
    </source>
</reference>
<organism evidence="1 2">
    <name type="scientific">Ceratopteris richardii</name>
    <name type="common">Triangle waterfern</name>
    <dbReference type="NCBI Taxonomy" id="49495"/>
    <lineage>
        <taxon>Eukaryota</taxon>
        <taxon>Viridiplantae</taxon>
        <taxon>Streptophyta</taxon>
        <taxon>Embryophyta</taxon>
        <taxon>Tracheophyta</taxon>
        <taxon>Polypodiopsida</taxon>
        <taxon>Polypodiidae</taxon>
        <taxon>Polypodiales</taxon>
        <taxon>Pteridineae</taxon>
        <taxon>Pteridaceae</taxon>
        <taxon>Parkerioideae</taxon>
        <taxon>Ceratopteris</taxon>
    </lineage>
</organism>
<proteinExistence type="predicted"/>
<dbReference type="AlphaFoldDB" id="A0A8T2VGB5"/>
<gene>
    <name evidence="1" type="ORF">KP509_02G037600</name>
</gene>
<evidence type="ECO:0000313" key="2">
    <source>
        <dbReference type="Proteomes" id="UP000825935"/>
    </source>
</evidence>
<protein>
    <submittedName>
        <fullName evidence="1">Uncharacterized protein</fullName>
    </submittedName>
</protein>
<dbReference type="Proteomes" id="UP000825935">
    <property type="component" value="Chromosome 2"/>
</dbReference>